<dbReference type="Proteomes" id="UP001302666">
    <property type="component" value="Plasmid unnamed4"/>
</dbReference>
<dbReference type="SUPFAM" id="SSF50199">
    <property type="entry name" value="Staphylococcal nuclease"/>
    <property type="match status" value="1"/>
</dbReference>
<proteinExistence type="predicted"/>
<evidence type="ECO:0000259" key="2">
    <source>
        <dbReference type="PROSITE" id="PS50830"/>
    </source>
</evidence>
<feature type="signal peptide" evidence="1">
    <location>
        <begin position="1"/>
        <end position="18"/>
    </location>
</feature>
<dbReference type="SMART" id="SM00318">
    <property type="entry name" value="SNc"/>
    <property type="match status" value="1"/>
</dbReference>
<keyword evidence="6" id="KW-1185">Reference proteome</keyword>
<sequence>MKVLSTLLIILTASVSQAAPVSSGDIYMIDGDTADIGGQRFRLVGYDTPETYKPRCGYEKALGTEATKRARQLVDNAGRVEVVVLPGRDKYGRGLARFYVAGVDLGEILISEGLARSYNGGRRSSWCK</sequence>
<dbReference type="RefSeq" id="WP_106165033.1">
    <property type="nucleotide sequence ID" value="NZ_CP136707.1"/>
</dbReference>
<evidence type="ECO:0000313" key="3">
    <source>
        <dbReference type="EMBL" id="PRZ45617.1"/>
    </source>
</evidence>
<dbReference type="EMBL" id="CP136707">
    <property type="protein sequence ID" value="WOI35414.1"/>
    <property type="molecule type" value="Genomic_DNA"/>
</dbReference>
<name>A0A2T1AAR8_TRISK</name>
<dbReference type="Proteomes" id="UP000237718">
    <property type="component" value="Unassembled WGS sequence"/>
</dbReference>
<geneLocation type="plasmid" evidence="4 6">
    <name>unnamed4</name>
</geneLocation>
<dbReference type="Pfam" id="PF00565">
    <property type="entry name" value="SNase"/>
    <property type="match status" value="1"/>
</dbReference>
<dbReference type="InterPro" id="IPR035437">
    <property type="entry name" value="SNase_OB-fold_sf"/>
</dbReference>
<dbReference type="InterPro" id="IPR016071">
    <property type="entry name" value="Staphylococal_nuclease_OB-fold"/>
</dbReference>
<organism evidence="3 5">
    <name type="scientific">Tritonibacter scottomollicae</name>
    <name type="common">Epibacterium scottomollicae</name>
    <dbReference type="NCBI Taxonomy" id="483013"/>
    <lineage>
        <taxon>Bacteria</taxon>
        <taxon>Pseudomonadati</taxon>
        <taxon>Pseudomonadota</taxon>
        <taxon>Alphaproteobacteria</taxon>
        <taxon>Rhodobacterales</taxon>
        <taxon>Paracoccaceae</taxon>
        <taxon>Tritonibacter</taxon>
    </lineage>
</organism>
<dbReference type="OrthoDB" id="9792155at2"/>
<reference evidence="4 6" key="2">
    <citation type="submission" date="2023-10" db="EMBL/GenBank/DDBJ databases">
        <title>Eight complete genome sequences of bacteria isolated from laboratory stock of Giant Kelp gametophytes.</title>
        <authorList>
            <person name="Tolentino B."/>
            <person name="Nuzhdin S."/>
        </authorList>
    </citation>
    <scope>NUCLEOTIDE SEQUENCE [LARGE SCALE GENOMIC DNA]</scope>
    <source>
        <strain evidence="4 6">LC.270.F.C4</strain>
        <plasmid evidence="4 6">unnamed4</plasmid>
    </source>
</reference>
<evidence type="ECO:0000313" key="5">
    <source>
        <dbReference type="Proteomes" id="UP000237718"/>
    </source>
</evidence>
<reference evidence="3 5" key="1">
    <citation type="submission" date="2018-03" db="EMBL/GenBank/DDBJ databases">
        <title>Genomic Encyclopedia of Archaeal and Bacterial Type Strains, Phase II (KMG-II): from individual species to whole genera.</title>
        <authorList>
            <person name="Goeker M."/>
        </authorList>
    </citation>
    <scope>NUCLEOTIDE SEQUENCE [LARGE SCALE GENOMIC DNA]</scope>
    <source>
        <strain evidence="3 5">DSM 25328</strain>
    </source>
</reference>
<dbReference type="EMBL" id="PVUF01000014">
    <property type="protein sequence ID" value="PRZ45617.1"/>
    <property type="molecule type" value="Genomic_DNA"/>
</dbReference>
<dbReference type="AlphaFoldDB" id="A0A2T1AAR8"/>
<feature type="chain" id="PRO_5015766415" evidence="1">
    <location>
        <begin position="19"/>
        <end position="128"/>
    </location>
</feature>
<evidence type="ECO:0000313" key="4">
    <source>
        <dbReference type="EMBL" id="WOI35414.1"/>
    </source>
</evidence>
<evidence type="ECO:0000256" key="1">
    <source>
        <dbReference type="SAM" id="SignalP"/>
    </source>
</evidence>
<feature type="domain" description="TNase-like" evidence="2">
    <location>
        <begin position="28"/>
        <end position="128"/>
    </location>
</feature>
<keyword evidence="4" id="KW-0614">Plasmid</keyword>
<protein>
    <submittedName>
        <fullName evidence="3">Nuclease-like protein</fullName>
    </submittedName>
    <submittedName>
        <fullName evidence="4">Thermonuclease family protein</fullName>
    </submittedName>
</protein>
<dbReference type="Gene3D" id="2.40.50.90">
    <property type="match status" value="1"/>
</dbReference>
<keyword evidence="1" id="KW-0732">Signal</keyword>
<dbReference type="PROSITE" id="PS50830">
    <property type="entry name" value="TNASE_3"/>
    <property type="match status" value="1"/>
</dbReference>
<evidence type="ECO:0000313" key="6">
    <source>
        <dbReference type="Proteomes" id="UP001302666"/>
    </source>
</evidence>
<gene>
    <name evidence="3" type="ORF">CLV89_11468</name>
    <name evidence="4" type="ORF">R1T40_21990</name>
</gene>
<accession>A0A2T1AAR8</accession>